<dbReference type="InterPro" id="IPR043502">
    <property type="entry name" value="DNA/RNA_pol_sf"/>
</dbReference>
<dbReference type="Pfam" id="PF00078">
    <property type="entry name" value="RVT_1"/>
    <property type="match status" value="1"/>
</dbReference>
<evidence type="ECO:0000259" key="2">
    <source>
        <dbReference type="PROSITE" id="PS50878"/>
    </source>
</evidence>
<organism evidence="3 4">
    <name type="scientific">Candidatus Scalindua rubra</name>
    <dbReference type="NCBI Taxonomy" id="1872076"/>
    <lineage>
        <taxon>Bacteria</taxon>
        <taxon>Pseudomonadati</taxon>
        <taxon>Planctomycetota</taxon>
        <taxon>Candidatus Brocadiia</taxon>
        <taxon>Candidatus Brocadiales</taxon>
        <taxon>Candidatus Scalinduaceae</taxon>
        <taxon>Candidatus Scalindua</taxon>
    </lineage>
</organism>
<dbReference type="InterPro" id="IPR000477">
    <property type="entry name" value="RT_dom"/>
</dbReference>
<comment type="caution">
    <text evidence="3">The sequence shown here is derived from an EMBL/GenBank/DDBJ whole genome shotgun (WGS) entry which is preliminary data.</text>
</comment>
<dbReference type="PANTHER" id="PTHR34047">
    <property type="entry name" value="NUCLEAR INTRON MATURASE 1, MITOCHONDRIAL-RELATED"/>
    <property type="match status" value="1"/>
</dbReference>
<dbReference type="PANTHER" id="PTHR34047:SF8">
    <property type="entry name" value="PROTEIN YKFC"/>
    <property type="match status" value="1"/>
</dbReference>
<gene>
    <name evidence="3" type="ORF">SCARUB_05118</name>
</gene>
<proteinExistence type="inferred from homology"/>
<dbReference type="EMBL" id="MAYW01000376">
    <property type="protein sequence ID" value="ODS29778.1"/>
    <property type="molecule type" value="Genomic_DNA"/>
</dbReference>
<evidence type="ECO:0000313" key="4">
    <source>
        <dbReference type="Proteomes" id="UP000094056"/>
    </source>
</evidence>
<dbReference type="AlphaFoldDB" id="A0A1E3X2F5"/>
<dbReference type="Proteomes" id="UP000094056">
    <property type="component" value="Unassembled WGS sequence"/>
</dbReference>
<protein>
    <recommendedName>
        <fullName evidence="2">Reverse transcriptase domain-containing protein</fullName>
    </recommendedName>
</protein>
<dbReference type="InterPro" id="IPR051083">
    <property type="entry name" value="GrpII_Intron_Splice-Mob/Def"/>
</dbReference>
<feature type="domain" description="Reverse transcriptase" evidence="2">
    <location>
        <begin position="1"/>
        <end position="82"/>
    </location>
</feature>
<dbReference type="SUPFAM" id="SSF56672">
    <property type="entry name" value="DNA/RNA polymerases"/>
    <property type="match status" value="1"/>
</dbReference>
<comment type="similarity">
    <text evidence="1">Belongs to the bacterial reverse transcriptase family.</text>
</comment>
<name>A0A1E3X2F5_9BACT</name>
<dbReference type="PATRIC" id="fig|1872076.5.peg.6157"/>
<accession>A0A1E3X2F5</accession>
<reference evidence="3 4" key="1">
    <citation type="submission" date="2016-07" db="EMBL/GenBank/DDBJ databases">
        <title>Draft genome of Scalindua rubra, obtained from a brine-seawater interface in the Red Sea, sheds light on salt adaptation in anammox bacteria.</title>
        <authorList>
            <person name="Speth D.R."/>
            <person name="Lagkouvardos I."/>
            <person name="Wang Y."/>
            <person name="Qian P.-Y."/>
            <person name="Dutilh B.E."/>
            <person name="Jetten M.S."/>
        </authorList>
    </citation>
    <scope>NUCLEOTIDE SEQUENCE [LARGE SCALE GENOMIC DNA]</scope>
    <source>
        <strain evidence="3">BSI-1</strain>
    </source>
</reference>
<dbReference type="PROSITE" id="PS50878">
    <property type="entry name" value="RT_POL"/>
    <property type="match status" value="1"/>
</dbReference>
<evidence type="ECO:0000256" key="1">
    <source>
        <dbReference type="ARBA" id="ARBA00034120"/>
    </source>
</evidence>
<evidence type="ECO:0000313" key="3">
    <source>
        <dbReference type="EMBL" id="ODS29778.1"/>
    </source>
</evidence>
<sequence>MPMDKIILRKWLEAGYIESNIKYPTIKGTPQGGIVSPTIANMTLDGLEQTIKDAVPRRRRVNFVRYADDCAPRAQKEGCMKP</sequence>